<dbReference type="Gene3D" id="1.10.1080.10">
    <property type="entry name" value="Glutathione Synthetase, Chain A, domain 3"/>
    <property type="match status" value="1"/>
</dbReference>
<dbReference type="PANTHER" id="PTHR11130">
    <property type="entry name" value="GLUTATHIONE SYNTHETASE"/>
    <property type="match status" value="1"/>
</dbReference>
<dbReference type="GO" id="GO:0005829">
    <property type="term" value="C:cytosol"/>
    <property type="evidence" value="ECO:0007669"/>
    <property type="project" value="TreeGrafter"/>
</dbReference>
<organism evidence="1">
    <name type="scientific">Culex pipiens</name>
    <name type="common">House mosquito</name>
    <dbReference type="NCBI Taxonomy" id="7175"/>
    <lineage>
        <taxon>Eukaryota</taxon>
        <taxon>Metazoa</taxon>
        <taxon>Ecdysozoa</taxon>
        <taxon>Arthropoda</taxon>
        <taxon>Hexapoda</taxon>
        <taxon>Insecta</taxon>
        <taxon>Pterygota</taxon>
        <taxon>Neoptera</taxon>
        <taxon>Endopterygota</taxon>
        <taxon>Diptera</taxon>
        <taxon>Nematocera</taxon>
        <taxon>Culicoidea</taxon>
        <taxon>Culicidae</taxon>
        <taxon>Culicinae</taxon>
        <taxon>Culicini</taxon>
        <taxon>Culex</taxon>
        <taxon>Culex</taxon>
    </lineage>
</organism>
<evidence type="ECO:0000313" key="1">
    <source>
        <dbReference type="EMBL" id="CAG6476875.1"/>
    </source>
</evidence>
<dbReference type="InterPro" id="IPR005615">
    <property type="entry name" value="Glutathione_synthase"/>
</dbReference>
<protein>
    <submittedName>
        <fullName evidence="1">Glutathione synthetase</fullName>
    </submittedName>
</protein>
<dbReference type="GO" id="GO:0005524">
    <property type="term" value="F:ATP binding"/>
    <property type="evidence" value="ECO:0007669"/>
    <property type="project" value="InterPro"/>
</dbReference>
<accession>A0A8D8BNS8</accession>
<dbReference type="Pfam" id="PF03917">
    <property type="entry name" value="GSH_synth_ATP"/>
    <property type="match status" value="1"/>
</dbReference>
<dbReference type="SUPFAM" id="SSF56059">
    <property type="entry name" value="Glutathione synthetase ATP-binding domain-like"/>
    <property type="match status" value="1"/>
</dbReference>
<dbReference type="GO" id="GO:0043295">
    <property type="term" value="F:glutathione binding"/>
    <property type="evidence" value="ECO:0007669"/>
    <property type="project" value="TreeGrafter"/>
</dbReference>
<dbReference type="EMBL" id="HBUE01079514">
    <property type="protein sequence ID" value="CAG6476881.1"/>
    <property type="molecule type" value="Transcribed_RNA"/>
</dbReference>
<dbReference type="AlphaFoldDB" id="A0A8D8BNS8"/>
<proteinExistence type="predicted"/>
<reference evidence="1" key="1">
    <citation type="submission" date="2021-05" db="EMBL/GenBank/DDBJ databases">
        <authorList>
            <person name="Alioto T."/>
            <person name="Alioto T."/>
            <person name="Gomez Garrido J."/>
        </authorList>
    </citation>
    <scope>NUCLEOTIDE SEQUENCE</scope>
</reference>
<dbReference type="EMBL" id="HBUE01079506">
    <property type="protein sequence ID" value="CAG6476875.1"/>
    <property type="molecule type" value="Transcribed_RNA"/>
</dbReference>
<dbReference type="PANTHER" id="PTHR11130:SF0">
    <property type="entry name" value="GLUTATHIONE SYNTHETASE"/>
    <property type="match status" value="1"/>
</dbReference>
<dbReference type="GO" id="GO:0004363">
    <property type="term" value="F:glutathione synthase activity"/>
    <property type="evidence" value="ECO:0007669"/>
    <property type="project" value="InterPro"/>
</dbReference>
<sequence>MTSPSTEVPILESCIPLPLDEARLLEVVEKAKDWAIMHGAAMRSKADFNPDALQFAPFILTPSSFPRKEFEKAVALQTTLNELMHSVAHDEEFLRDTLKYTIKVDTFTGSLFEIYENVMKEGISQVFEVLIYHPYLHHSSFNMTKIITRNSFAKKSSINHS</sequence>
<name>A0A8D8BNS8_CULPI</name>
<dbReference type="InterPro" id="IPR014042">
    <property type="entry name" value="Glutathione_synthase_a-hlx"/>
</dbReference>